<dbReference type="GO" id="GO:0048440">
    <property type="term" value="P:carpel development"/>
    <property type="evidence" value="ECO:0007669"/>
    <property type="project" value="UniProtKB-ARBA"/>
</dbReference>
<comment type="caution">
    <text evidence="11">The sequence shown here is derived from an EMBL/GenBank/DDBJ whole genome shotgun (WGS) entry which is preliminary data.</text>
</comment>
<keyword evidence="5" id="KW-0221">Differentiation</keyword>
<evidence type="ECO:0000256" key="1">
    <source>
        <dbReference type="ARBA" id="ARBA00004123"/>
    </source>
</evidence>
<dbReference type="PROSITE" id="PS50157">
    <property type="entry name" value="ZINC_FINGER_C2H2_2"/>
    <property type="match status" value="1"/>
</dbReference>
<dbReference type="PROSITE" id="PS00028">
    <property type="entry name" value="ZINC_FINGER_C2H2_1"/>
    <property type="match status" value="1"/>
</dbReference>
<keyword evidence="2" id="KW-0217">Developmental protein</keyword>
<dbReference type="Proteomes" id="UP000235145">
    <property type="component" value="Unassembled WGS sequence"/>
</dbReference>
<feature type="region of interest" description="Disordered" evidence="9">
    <location>
        <begin position="29"/>
        <end position="48"/>
    </location>
</feature>
<keyword evidence="6" id="KW-0862">Zinc</keyword>
<evidence type="ECO:0000313" key="12">
    <source>
        <dbReference type="Proteomes" id="UP000235145"/>
    </source>
</evidence>
<dbReference type="GO" id="GO:0048653">
    <property type="term" value="P:anther development"/>
    <property type="evidence" value="ECO:0007669"/>
    <property type="project" value="UniProtKB-ARBA"/>
</dbReference>
<keyword evidence="12" id="KW-1185">Reference proteome</keyword>
<dbReference type="Pfam" id="PF13912">
    <property type="entry name" value="zf-C2H2_6"/>
    <property type="match status" value="1"/>
</dbReference>
<evidence type="ECO:0000256" key="2">
    <source>
        <dbReference type="ARBA" id="ARBA00022473"/>
    </source>
</evidence>
<dbReference type="GO" id="GO:0008270">
    <property type="term" value="F:zinc ion binding"/>
    <property type="evidence" value="ECO:0007669"/>
    <property type="project" value="UniProtKB-KW"/>
</dbReference>
<dbReference type="FunFam" id="3.30.160.60:FF:002425">
    <property type="entry name" value="Zinc finger protein STAMENLESS 1"/>
    <property type="match status" value="1"/>
</dbReference>
<evidence type="ECO:0000256" key="8">
    <source>
        <dbReference type="PROSITE-ProRule" id="PRU00042"/>
    </source>
</evidence>
<comment type="subcellular location">
    <subcellularLocation>
        <location evidence="1">Nucleus</location>
    </subcellularLocation>
</comment>
<accession>A0A9R1WZ54</accession>
<dbReference type="GO" id="GO:0005634">
    <property type="term" value="C:nucleus"/>
    <property type="evidence" value="ECO:0007669"/>
    <property type="project" value="UniProtKB-SubCell"/>
</dbReference>
<feature type="domain" description="C2H2-type" evidence="10">
    <location>
        <begin position="56"/>
        <end position="83"/>
    </location>
</feature>
<evidence type="ECO:0000256" key="6">
    <source>
        <dbReference type="ARBA" id="ARBA00022833"/>
    </source>
</evidence>
<dbReference type="GO" id="GO:0003700">
    <property type="term" value="F:DNA-binding transcription factor activity"/>
    <property type="evidence" value="ECO:0007669"/>
    <property type="project" value="InterPro"/>
</dbReference>
<dbReference type="Gene3D" id="3.30.160.60">
    <property type="entry name" value="Classic Zinc Finger"/>
    <property type="match status" value="1"/>
</dbReference>
<evidence type="ECO:0000259" key="10">
    <source>
        <dbReference type="PROSITE" id="PS50157"/>
    </source>
</evidence>
<reference evidence="11 12" key="1">
    <citation type="journal article" date="2017" name="Nat. Commun.">
        <title>Genome assembly with in vitro proximity ligation data and whole-genome triplication in lettuce.</title>
        <authorList>
            <person name="Reyes-Chin-Wo S."/>
            <person name="Wang Z."/>
            <person name="Yang X."/>
            <person name="Kozik A."/>
            <person name="Arikit S."/>
            <person name="Song C."/>
            <person name="Xia L."/>
            <person name="Froenicke L."/>
            <person name="Lavelle D.O."/>
            <person name="Truco M.J."/>
            <person name="Xia R."/>
            <person name="Zhu S."/>
            <person name="Xu C."/>
            <person name="Xu H."/>
            <person name="Xu X."/>
            <person name="Cox K."/>
            <person name="Korf I."/>
            <person name="Meyers B.C."/>
            <person name="Michelmore R.W."/>
        </authorList>
    </citation>
    <scope>NUCLEOTIDE SEQUENCE [LARGE SCALE GENOMIC DNA]</scope>
    <source>
        <strain evidence="12">cv. Salinas</strain>
        <tissue evidence="11">Seedlings</tissue>
    </source>
</reference>
<dbReference type="PANTHER" id="PTHR45730:SF32">
    <property type="entry name" value="ZINC FINGER PROTEIN JAGGED"/>
    <property type="match status" value="1"/>
</dbReference>
<evidence type="ECO:0000256" key="7">
    <source>
        <dbReference type="ARBA" id="ARBA00023242"/>
    </source>
</evidence>
<proteinExistence type="predicted"/>
<organism evidence="11 12">
    <name type="scientific">Lactuca sativa</name>
    <name type="common">Garden lettuce</name>
    <dbReference type="NCBI Taxonomy" id="4236"/>
    <lineage>
        <taxon>Eukaryota</taxon>
        <taxon>Viridiplantae</taxon>
        <taxon>Streptophyta</taxon>
        <taxon>Embryophyta</taxon>
        <taxon>Tracheophyta</taxon>
        <taxon>Spermatophyta</taxon>
        <taxon>Magnoliopsida</taxon>
        <taxon>eudicotyledons</taxon>
        <taxon>Gunneridae</taxon>
        <taxon>Pentapetalae</taxon>
        <taxon>asterids</taxon>
        <taxon>campanulids</taxon>
        <taxon>Asterales</taxon>
        <taxon>Asteraceae</taxon>
        <taxon>Cichorioideae</taxon>
        <taxon>Cichorieae</taxon>
        <taxon>Lactucinae</taxon>
        <taxon>Lactuca</taxon>
    </lineage>
</organism>
<protein>
    <recommendedName>
        <fullName evidence="10">C2H2-type domain-containing protein</fullName>
    </recommendedName>
</protein>
<evidence type="ECO:0000256" key="3">
    <source>
        <dbReference type="ARBA" id="ARBA00022723"/>
    </source>
</evidence>
<dbReference type="GO" id="GO:0030154">
    <property type="term" value="P:cell differentiation"/>
    <property type="evidence" value="ECO:0007669"/>
    <property type="project" value="UniProtKB-KW"/>
</dbReference>
<dbReference type="SUPFAM" id="SSF57667">
    <property type="entry name" value="beta-beta-alpha zinc fingers"/>
    <property type="match status" value="1"/>
</dbReference>
<evidence type="ECO:0000313" key="11">
    <source>
        <dbReference type="EMBL" id="KAJ0193086.1"/>
    </source>
</evidence>
<dbReference type="InterPro" id="IPR045320">
    <property type="entry name" value="JAGGED/SL1-like"/>
</dbReference>
<gene>
    <name evidence="11" type="ORF">LSAT_V11C800404970</name>
</gene>
<dbReference type="AlphaFoldDB" id="A0A9R1WZ54"/>
<evidence type="ECO:0000256" key="5">
    <source>
        <dbReference type="ARBA" id="ARBA00022782"/>
    </source>
</evidence>
<sequence>MLVFRETPLDLNTLPDDFIWDHSKQLLGDTSSAHVSGSTVSRRSRNRRKDERTKVYECRFCSLKFGKSQALGGHMNRHRQERETETLNQARQLVFSTDNLLPQPLHEVGGQSGVNGGYHYPSGFTIGSIVYPTRLFSGTSTTMLHQLPQSYQHVYSSLPSRLNITYSSEHYNSQLINDYFADQYVSTNRHSASKF</sequence>
<evidence type="ECO:0000256" key="4">
    <source>
        <dbReference type="ARBA" id="ARBA00022771"/>
    </source>
</evidence>
<keyword evidence="7" id="KW-0539">Nucleus</keyword>
<keyword evidence="4 8" id="KW-0863">Zinc-finger</keyword>
<name>A0A9R1WZ54_LACSA</name>
<dbReference type="InterPro" id="IPR013087">
    <property type="entry name" value="Znf_C2H2_type"/>
</dbReference>
<dbReference type="EMBL" id="NBSK02000008">
    <property type="protein sequence ID" value="KAJ0193086.1"/>
    <property type="molecule type" value="Genomic_DNA"/>
</dbReference>
<dbReference type="InterPro" id="IPR036236">
    <property type="entry name" value="Znf_C2H2_sf"/>
</dbReference>
<keyword evidence="3" id="KW-0479">Metal-binding</keyword>
<evidence type="ECO:0000256" key="9">
    <source>
        <dbReference type="SAM" id="MobiDB-lite"/>
    </source>
</evidence>
<dbReference type="PANTHER" id="PTHR45730">
    <property type="entry name" value="ZINC FINGER PROTEIN JAGGED"/>
    <property type="match status" value="1"/>
</dbReference>